<dbReference type="KEGG" id="rca:Rcas_3169"/>
<dbReference type="eggNOG" id="COG2208">
    <property type="taxonomic scope" value="Bacteria"/>
</dbReference>
<gene>
    <name evidence="2" type="ordered locus">Rcas_3169</name>
</gene>
<name>A7NNS9_ROSCS</name>
<dbReference type="Gene3D" id="3.60.40.10">
    <property type="entry name" value="PPM-type phosphatase domain"/>
    <property type="match status" value="1"/>
</dbReference>
<dbReference type="Proteomes" id="UP000000263">
    <property type="component" value="Chromosome"/>
</dbReference>
<organism evidence="2 3">
    <name type="scientific">Roseiflexus castenholzii (strain DSM 13941 / HLO8)</name>
    <dbReference type="NCBI Taxonomy" id="383372"/>
    <lineage>
        <taxon>Bacteria</taxon>
        <taxon>Bacillati</taxon>
        <taxon>Chloroflexota</taxon>
        <taxon>Chloroflexia</taxon>
        <taxon>Chloroflexales</taxon>
        <taxon>Roseiflexineae</taxon>
        <taxon>Roseiflexaceae</taxon>
        <taxon>Roseiflexus</taxon>
    </lineage>
</organism>
<dbReference type="HOGENOM" id="CLU_112038_0_0_0"/>
<keyword evidence="3" id="KW-1185">Reference proteome</keyword>
<dbReference type="PANTHER" id="PTHR35801">
    <property type="entry name" value="PHOSPHOSERINE PHOSPHATASE RSBX"/>
    <property type="match status" value="1"/>
</dbReference>
<feature type="domain" description="PPM-type phosphatase" evidence="1">
    <location>
        <begin position="3"/>
        <end position="192"/>
    </location>
</feature>
<evidence type="ECO:0000259" key="1">
    <source>
        <dbReference type="SMART" id="SM00331"/>
    </source>
</evidence>
<dbReference type="STRING" id="383372.Rcas_3169"/>
<dbReference type="RefSeq" id="WP_012121647.1">
    <property type="nucleotide sequence ID" value="NC_009767.1"/>
</dbReference>
<dbReference type="EMBL" id="CP000804">
    <property type="protein sequence ID" value="ABU59223.1"/>
    <property type="molecule type" value="Genomic_DNA"/>
</dbReference>
<dbReference type="SUPFAM" id="SSF81606">
    <property type="entry name" value="PP2C-like"/>
    <property type="match status" value="1"/>
</dbReference>
<evidence type="ECO:0000313" key="2">
    <source>
        <dbReference type="EMBL" id="ABU59223.1"/>
    </source>
</evidence>
<proteinExistence type="predicted"/>
<dbReference type="OrthoDB" id="479131at2"/>
<dbReference type="InterPro" id="IPR036457">
    <property type="entry name" value="PPM-type-like_dom_sf"/>
</dbReference>
<accession>A7NNS9</accession>
<protein>
    <submittedName>
        <fullName evidence="2">Protein serine/threonine phosphatase</fullName>
    </submittedName>
</protein>
<reference evidence="2 3" key="1">
    <citation type="submission" date="2007-08" db="EMBL/GenBank/DDBJ databases">
        <title>Complete sequence of Roseiflexus castenholzii DSM 13941.</title>
        <authorList>
            <consortium name="US DOE Joint Genome Institute"/>
            <person name="Copeland A."/>
            <person name="Lucas S."/>
            <person name="Lapidus A."/>
            <person name="Barry K."/>
            <person name="Glavina del Rio T."/>
            <person name="Dalin E."/>
            <person name="Tice H."/>
            <person name="Pitluck S."/>
            <person name="Thompson L.S."/>
            <person name="Brettin T."/>
            <person name="Bruce D."/>
            <person name="Detter J.C."/>
            <person name="Han C."/>
            <person name="Tapia R."/>
            <person name="Schmutz J."/>
            <person name="Larimer F."/>
            <person name="Land M."/>
            <person name="Hauser L."/>
            <person name="Kyrpides N."/>
            <person name="Mikhailova N."/>
            <person name="Bryant D.A."/>
            <person name="Hanada S."/>
            <person name="Tsukatani Y."/>
            <person name="Richardson P."/>
        </authorList>
    </citation>
    <scope>NUCLEOTIDE SEQUENCE [LARGE SCALE GENOMIC DNA]</scope>
    <source>
        <strain evidence="3">DSM 13941 / HLO8</strain>
    </source>
</reference>
<dbReference type="InterPro" id="IPR001932">
    <property type="entry name" value="PPM-type_phosphatase-like_dom"/>
</dbReference>
<dbReference type="PANTHER" id="PTHR35801:SF1">
    <property type="entry name" value="PHOSPHOSERINE PHOSPHATASE RSBX"/>
    <property type="match status" value="1"/>
</dbReference>
<dbReference type="AlphaFoldDB" id="A7NNS9"/>
<evidence type="ECO:0000313" key="3">
    <source>
        <dbReference type="Proteomes" id="UP000000263"/>
    </source>
</evidence>
<dbReference type="SMART" id="SM00331">
    <property type="entry name" value="PP2C_SIG"/>
    <property type="match status" value="1"/>
</dbReference>
<dbReference type="Pfam" id="PF07228">
    <property type="entry name" value="SpoIIE"/>
    <property type="match status" value="1"/>
</dbReference>
<sequence length="192" mass="20718">MNTITWGACNRAKQGQSISGDAWTVAMLNGNGILAAVVDGLGGGEEAARAARLAETVFRERAERPLQELIRVAHEALHTTRGAVAGLLRLDPLQSSASYIGVGNIGIYVYSRKPIKPISKNGILGYRLPTLLELTYTYDPGDLFVLYSDGVSSQFAQDLHLDIRQSPQALAEQIVHTYGKHSDDATVVVVQT</sequence>
<dbReference type="InterPro" id="IPR039248">
    <property type="entry name" value="Ptase_RsbX"/>
</dbReference>